<proteinExistence type="predicted"/>
<dbReference type="SUPFAM" id="SSF46689">
    <property type="entry name" value="Homeodomain-like"/>
    <property type="match status" value="1"/>
</dbReference>
<dbReference type="GO" id="GO:0005634">
    <property type="term" value="C:nucleus"/>
    <property type="evidence" value="ECO:0007669"/>
    <property type="project" value="UniProtKB-SubCell"/>
</dbReference>
<dbReference type="AlphaFoldDB" id="A0A8X6VTP1"/>
<protein>
    <submittedName>
        <fullName evidence="3">Transposable element Tcb2 transposase</fullName>
    </submittedName>
</protein>
<dbReference type="EMBL" id="BMAU01021359">
    <property type="protein sequence ID" value="GFY22256.1"/>
    <property type="molecule type" value="Genomic_DNA"/>
</dbReference>
<evidence type="ECO:0000256" key="2">
    <source>
        <dbReference type="SAM" id="MobiDB-lite"/>
    </source>
</evidence>
<evidence type="ECO:0000313" key="3">
    <source>
        <dbReference type="EMBL" id="GFY22256.1"/>
    </source>
</evidence>
<dbReference type="InterPro" id="IPR009057">
    <property type="entry name" value="Homeodomain-like_sf"/>
</dbReference>
<dbReference type="Gene3D" id="3.30.420.10">
    <property type="entry name" value="Ribonuclease H-like superfamily/Ribonuclease H"/>
    <property type="match status" value="1"/>
</dbReference>
<evidence type="ECO:0000256" key="1">
    <source>
        <dbReference type="ARBA" id="ARBA00004123"/>
    </source>
</evidence>
<evidence type="ECO:0000313" key="4">
    <source>
        <dbReference type="Proteomes" id="UP000887159"/>
    </source>
</evidence>
<comment type="caution">
    <text evidence="3">The sequence shown here is derived from an EMBL/GenBank/DDBJ whole genome shotgun (WGS) entry which is preliminary data.</text>
</comment>
<keyword evidence="4" id="KW-1185">Reference proteome</keyword>
<dbReference type="InterPro" id="IPR036397">
    <property type="entry name" value="RNaseH_sf"/>
</dbReference>
<comment type="subcellular location">
    <subcellularLocation>
        <location evidence="1">Nucleus</location>
    </subcellularLocation>
</comment>
<accession>A0A8X6VTP1</accession>
<sequence>MPLHSLRTENEQLSQFERGRIIGMMEAEWSARRVARQLGRSDCVVRRCWDQWIRGMSSTRRPSSGRPRQTSHREDTTSSSLATNPVRISDANRVRVWKPRGDAFIIYPAFALERHTAPTAGVMVLGVFAYNKRSTLVLIHGTMTAKRYVHDILKPHVFPLIQRLPGAIFQQDNAQPHTANRSLVGLITSAGTGEYFPPLQFTCRNCGDGDRGRVAIYHPFGEFH</sequence>
<dbReference type="Gene3D" id="1.10.10.60">
    <property type="entry name" value="Homeodomain-like"/>
    <property type="match status" value="1"/>
</dbReference>
<reference evidence="3" key="1">
    <citation type="submission" date="2020-08" db="EMBL/GenBank/DDBJ databases">
        <title>Multicomponent nature underlies the extraordinary mechanical properties of spider dragline silk.</title>
        <authorList>
            <person name="Kono N."/>
            <person name="Nakamura H."/>
            <person name="Mori M."/>
            <person name="Yoshida Y."/>
            <person name="Ohtoshi R."/>
            <person name="Malay A.D."/>
            <person name="Moran D.A.P."/>
            <person name="Tomita M."/>
            <person name="Numata K."/>
            <person name="Arakawa K."/>
        </authorList>
    </citation>
    <scope>NUCLEOTIDE SEQUENCE</scope>
</reference>
<organism evidence="3 4">
    <name type="scientific">Trichonephila clavipes</name>
    <name type="common">Golden silk orbweaver</name>
    <name type="synonym">Nephila clavipes</name>
    <dbReference type="NCBI Taxonomy" id="2585209"/>
    <lineage>
        <taxon>Eukaryota</taxon>
        <taxon>Metazoa</taxon>
        <taxon>Ecdysozoa</taxon>
        <taxon>Arthropoda</taxon>
        <taxon>Chelicerata</taxon>
        <taxon>Arachnida</taxon>
        <taxon>Araneae</taxon>
        <taxon>Araneomorphae</taxon>
        <taxon>Entelegynae</taxon>
        <taxon>Araneoidea</taxon>
        <taxon>Nephilidae</taxon>
        <taxon>Trichonephila</taxon>
    </lineage>
</organism>
<gene>
    <name evidence="3" type="primary">X975_14237</name>
    <name evidence="3" type="ORF">TNCV_3298991</name>
</gene>
<feature type="compositionally biased region" description="Low complexity" evidence="2">
    <location>
        <begin position="58"/>
        <end position="68"/>
    </location>
</feature>
<name>A0A8X6VTP1_TRICX</name>
<feature type="region of interest" description="Disordered" evidence="2">
    <location>
        <begin position="58"/>
        <end position="85"/>
    </location>
</feature>
<dbReference type="GO" id="GO:0003676">
    <property type="term" value="F:nucleic acid binding"/>
    <property type="evidence" value="ECO:0007669"/>
    <property type="project" value="InterPro"/>
</dbReference>
<dbReference type="Proteomes" id="UP000887159">
    <property type="component" value="Unassembled WGS sequence"/>
</dbReference>